<dbReference type="GO" id="GO:0005829">
    <property type="term" value="C:cytosol"/>
    <property type="evidence" value="ECO:0007669"/>
    <property type="project" value="TreeGrafter"/>
</dbReference>
<keyword evidence="3" id="KW-0547">Nucleotide-binding</keyword>
<evidence type="ECO:0000256" key="3">
    <source>
        <dbReference type="HAMAP-Rule" id="MF_00524"/>
    </source>
</evidence>
<comment type="similarity">
    <text evidence="3 4">Belongs to the bacterial glucokinase family.</text>
</comment>
<dbReference type="InterPro" id="IPR050201">
    <property type="entry name" value="Bacterial_glucokinase"/>
</dbReference>
<dbReference type="Gene3D" id="3.40.367.20">
    <property type="match status" value="1"/>
</dbReference>
<dbReference type="GO" id="GO:0004340">
    <property type="term" value="F:glucokinase activity"/>
    <property type="evidence" value="ECO:0007669"/>
    <property type="project" value="UniProtKB-UniRule"/>
</dbReference>
<gene>
    <name evidence="3" type="primary">glk</name>
    <name evidence="5" type="ORF">GV64_12145</name>
</gene>
<evidence type="ECO:0000256" key="2">
    <source>
        <dbReference type="ARBA" id="ARBA00022777"/>
    </source>
</evidence>
<dbReference type="HAMAP" id="MF_00524">
    <property type="entry name" value="Glucokinase"/>
    <property type="match status" value="1"/>
</dbReference>
<dbReference type="Gene3D" id="3.30.420.40">
    <property type="match status" value="1"/>
</dbReference>
<feature type="binding site" evidence="3">
    <location>
        <begin position="15"/>
        <end position="20"/>
    </location>
    <ligand>
        <name>ATP</name>
        <dbReference type="ChEBI" id="CHEBI:30616"/>
    </ligand>
</feature>
<keyword evidence="1 3" id="KW-0808">Transferase</keyword>
<comment type="caution">
    <text evidence="5">The sequence shown here is derived from an EMBL/GenBank/DDBJ whole genome shotgun (WGS) entry which is preliminary data.</text>
</comment>
<dbReference type="GO" id="GO:0005524">
    <property type="term" value="F:ATP binding"/>
    <property type="evidence" value="ECO:0007669"/>
    <property type="project" value="UniProtKB-UniRule"/>
</dbReference>
<dbReference type="SUPFAM" id="SSF53067">
    <property type="entry name" value="Actin-like ATPase domain"/>
    <property type="match status" value="1"/>
</dbReference>
<dbReference type="AlphaFoldDB" id="A0A081KB68"/>
<name>A0A081KB68_9GAMM</name>
<dbReference type="CDD" id="cd24008">
    <property type="entry name" value="ASKHA_NBD_GLK"/>
    <property type="match status" value="1"/>
</dbReference>
<evidence type="ECO:0000256" key="1">
    <source>
        <dbReference type="ARBA" id="ARBA00022679"/>
    </source>
</evidence>
<reference evidence="5 6" key="1">
    <citation type="submission" date="2014-06" db="EMBL/GenBank/DDBJ databases">
        <title>Whole Genome Sequences of Three Symbiotic Endozoicomonas Bacteria.</title>
        <authorList>
            <person name="Neave M.J."/>
            <person name="Apprill A."/>
            <person name="Voolstra C.R."/>
        </authorList>
    </citation>
    <scope>NUCLEOTIDE SEQUENCE [LARGE SCALE GENOMIC DNA]</scope>
    <source>
        <strain evidence="5 6">DSM 22380</strain>
    </source>
</reference>
<dbReference type="eggNOG" id="COG0837">
    <property type="taxonomic scope" value="Bacteria"/>
</dbReference>
<comment type="subcellular location">
    <subcellularLocation>
        <location evidence="3">Cytoplasm</location>
    </subcellularLocation>
</comment>
<dbReference type="Proteomes" id="UP000027997">
    <property type="component" value="Unassembled WGS sequence"/>
</dbReference>
<dbReference type="EMBL" id="JOJP01000001">
    <property type="protein sequence ID" value="KEI71394.1"/>
    <property type="molecule type" value="Genomic_DNA"/>
</dbReference>
<keyword evidence="2 3" id="KW-0418">Kinase</keyword>
<dbReference type="Pfam" id="PF02685">
    <property type="entry name" value="Glucokinase"/>
    <property type="match status" value="1"/>
</dbReference>
<dbReference type="RefSeq" id="WP_020582987.1">
    <property type="nucleotide sequence ID" value="NZ_JOJP01000001.1"/>
</dbReference>
<protein>
    <recommendedName>
        <fullName evidence="3">Glucokinase</fullName>
        <ecNumber evidence="3">2.7.1.2</ecNumber>
    </recommendedName>
    <alternativeName>
        <fullName evidence="3">Glucose kinase</fullName>
    </alternativeName>
</protein>
<dbReference type="NCBIfam" id="TIGR00749">
    <property type="entry name" value="glk"/>
    <property type="match status" value="1"/>
</dbReference>
<dbReference type="STRING" id="305900.GV64_12145"/>
<proteinExistence type="inferred from homology"/>
<evidence type="ECO:0000256" key="4">
    <source>
        <dbReference type="RuleBase" id="RU004046"/>
    </source>
</evidence>
<dbReference type="GO" id="GO:0005536">
    <property type="term" value="F:D-glucose binding"/>
    <property type="evidence" value="ECO:0007669"/>
    <property type="project" value="InterPro"/>
</dbReference>
<keyword evidence="3" id="KW-0963">Cytoplasm</keyword>
<keyword evidence="3" id="KW-0324">Glycolysis</keyword>
<accession>A0A081KB68</accession>
<dbReference type="InterPro" id="IPR043129">
    <property type="entry name" value="ATPase_NBD"/>
</dbReference>
<organism evidence="5 6">
    <name type="scientific">Endozoicomonas elysicola</name>
    <dbReference type="NCBI Taxonomy" id="305900"/>
    <lineage>
        <taxon>Bacteria</taxon>
        <taxon>Pseudomonadati</taxon>
        <taxon>Pseudomonadota</taxon>
        <taxon>Gammaproteobacteria</taxon>
        <taxon>Oceanospirillales</taxon>
        <taxon>Endozoicomonadaceae</taxon>
        <taxon>Endozoicomonas</taxon>
    </lineage>
</organism>
<evidence type="ECO:0000313" key="5">
    <source>
        <dbReference type="EMBL" id="KEI71394.1"/>
    </source>
</evidence>
<dbReference type="PANTHER" id="PTHR47690:SF1">
    <property type="entry name" value="GLUCOKINASE"/>
    <property type="match status" value="1"/>
</dbReference>
<dbReference type="PANTHER" id="PTHR47690">
    <property type="entry name" value="GLUCOKINASE"/>
    <property type="match status" value="1"/>
</dbReference>
<keyword evidence="6" id="KW-1185">Reference proteome</keyword>
<evidence type="ECO:0000313" key="6">
    <source>
        <dbReference type="Proteomes" id="UP000027997"/>
    </source>
</evidence>
<dbReference type="EC" id="2.7.1.2" evidence="3"/>
<comment type="catalytic activity">
    <reaction evidence="3">
        <text>D-glucose + ATP = D-glucose 6-phosphate + ADP + H(+)</text>
        <dbReference type="Rhea" id="RHEA:17825"/>
        <dbReference type="ChEBI" id="CHEBI:4167"/>
        <dbReference type="ChEBI" id="CHEBI:15378"/>
        <dbReference type="ChEBI" id="CHEBI:30616"/>
        <dbReference type="ChEBI" id="CHEBI:61548"/>
        <dbReference type="ChEBI" id="CHEBI:456216"/>
        <dbReference type="EC" id="2.7.1.2"/>
    </reaction>
</comment>
<keyword evidence="3" id="KW-0067">ATP-binding</keyword>
<sequence>MSRDTFLNDSMALVADIGGTNARFALSLNGQLQADSVEVLACNDFENLDHAVSHYLAIQQVAVDHACMAFACPVSGQQIKMTNNHWAFNKSEMKESLRLQSFKVINDFTAQALALPALPENSLIKVGNGESIEGATKLIIGPGTGLGVAALKKVGEHWLPLPGEGGHAAFSPISSMDNEILNILQQKLGYVSWESVLCGSGIELLFEAHSTLSGQVKKLKNHEITAQALSGDPLCKQTLLHFCELLGRAASNAALTTGAQGGVYIAGGIIPRFPEFFAQSDFRKSFEINDKMVSYLAAIPTSLIIHDNPGLTGACEALGNPLIP</sequence>
<dbReference type="InterPro" id="IPR003836">
    <property type="entry name" value="Glucokinase"/>
</dbReference>
<dbReference type="GO" id="GO:0006096">
    <property type="term" value="P:glycolytic process"/>
    <property type="evidence" value="ECO:0007669"/>
    <property type="project" value="UniProtKB-UniRule"/>
</dbReference>